<reference evidence="2 3" key="1">
    <citation type="journal article" date="2016" name="Nat. Commun.">
        <title>Thousands of microbial genomes shed light on interconnected biogeochemical processes in an aquifer system.</title>
        <authorList>
            <person name="Anantharaman K."/>
            <person name="Brown C.T."/>
            <person name="Hug L.A."/>
            <person name="Sharon I."/>
            <person name="Castelle C.J."/>
            <person name="Probst A.J."/>
            <person name="Thomas B.C."/>
            <person name="Singh A."/>
            <person name="Wilkins M.J."/>
            <person name="Karaoz U."/>
            <person name="Brodie E.L."/>
            <person name="Williams K.H."/>
            <person name="Hubbard S.S."/>
            <person name="Banfield J.F."/>
        </authorList>
    </citation>
    <scope>NUCLEOTIDE SEQUENCE [LARGE SCALE GENOMIC DNA]</scope>
</reference>
<evidence type="ECO:0000313" key="2">
    <source>
        <dbReference type="EMBL" id="OGC70002.1"/>
    </source>
</evidence>
<keyword evidence="1" id="KW-0812">Transmembrane</keyword>
<accession>A0A1F4WKP9</accession>
<evidence type="ECO:0000313" key="3">
    <source>
        <dbReference type="Proteomes" id="UP000179113"/>
    </source>
</evidence>
<dbReference type="Proteomes" id="UP000179113">
    <property type="component" value="Unassembled WGS sequence"/>
</dbReference>
<keyword evidence="1" id="KW-0472">Membrane</keyword>
<protein>
    <submittedName>
        <fullName evidence="2">Uncharacterized protein</fullName>
    </submittedName>
</protein>
<evidence type="ECO:0000256" key="1">
    <source>
        <dbReference type="SAM" id="Phobius"/>
    </source>
</evidence>
<keyword evidence="1" id="KW-1133">Transmembrane helix</keyword>
<dbReference type="EMBL" id="MEWA01000012">
    <property type="protein sequence ID" value="OGC70002.1"/>
    <property type="molecule type" value="Genomic_DNA"/>
</dbReference>
<comment type="caution">
    <text evidence="2">The sequence shown here is derived from an EMBL/GenBank/DDBJ whole genome shotgun (WGS) entry which is preliminary data.</text>
</comment>
<organism evidence="2 3">
    <name type="scientific">candidate division WWE3 bacterium RIFOXYC1_FULL_39_7</name>
    <dbReference type="NCBI Taxonomy" id="1802643"/>
    <lineage>
        <taxon>Bacteria</taxon>
        <taxon>Katanobacteria</taxon>
    </lineage>
</organism>
<feature type="transmembrane region" description="Helical" evidence="1">
    <location>
        <begin position="68"/>
        <end position="85"/>
    </location>
</feature>
<proteinExistence type="predicted"/>
<dbReference type="AlphaFoldDB" id="A0A1F4WKP9"/>
<name>A0A1F4WKP9_UNCKA</name>
<sequence length="101" mass="11678">MSKNKQKNKNDRRLIEIKKAQNKMYARETTAGNKPASEQKSEIGKYTAAGSEVHERFTLPVKEIKKDLIKNIIFAVFSIGVLFVLKETGFGVDWFHKFFRL</sequence>
<gene>
    <name evidence="2" type="ORF">A2415_01430</name>
</gene>